<keyword evidence="2" id="KW-0812">Transmembrane</keyword>
<dbReference type="CDD" id="cd13964">
    <property type="entry name" value="PT_UbiA_1"/>
    <property type="match status" value="1"/>
</dbReference>
<dbReference type="GO" id="GO:0016765">
    <property type="term" value="F:transferase activity, transferring alkyl or aryl (other than methyl) groups"/>
    <property type="evidence" value="ECO:0007669"/>
    <property type="project" value="InterPro"/>
</dbReference>
<keyword evidence="3" id="KW-1133">Transmembrane helix</keyword>
<evidence type="ECO:0000313" key="6">
    <source>
        <dbReference type="Proteomes" id="UP000502331"/>
    </source>
</evidence>
<dbReference type="InterPro" id="IPR000537">
    <property type="entry name" value="UbiA_prenyltransferase"/>
</dbReference>
<dbReference type="PANTHER" id="PTHR42723">
    <property type="entry name" value="CHLOROPHYLL SYNTHASE"/>
    <property type="match status" value="1"/>
</dbReference>
<protein>
    <submittedName>
        <fullName evidence="5">4-hydroxybenzoate polyprenyltransferase</fullName>
    </submittedName>
</protein>
<dbReference type="InterPro" id="IPR050475">
    <property type="entry name" value="Prenyltransferase_related"/>
</dbReference>
<sequence>MSWTDDYLELLRAPAVLTVLGDSLAGAAAAKHSMTGRRSIMPLASASLYAAGMALNDFADREIDAVERPERPIPSGRITPSAALGTAAGLTAVGLGLSAIGGGKPALMIGVPLAASIWTYDLAAKRNAVTGTLVMGACRGLDVLMGAGTGRLRAALPAALTMAGHTVAVTALSRGEVNGTSSVVAASAAATTALVSSVVLAGSVVTGTSATSRDSSEKTRKTIAKIAATCAALAVYTGQSGRAQWRAAQDPSAHNALGATKAGIRSMIPLQAALTLRHGSPMSAIAIGSVDTAGRLLRSASKIRKISES</sequence>
<name>A0A6H0SL25_9MICC</name>
<dbReference type="NCBIfam" id="NF045897">
    <property type="entry name" value="SCO3242_trans"/>
    <property type="match status" value="1"/>
</dbReference>
<dbReference type="Proteomes" id="UP000502331">
    <property type="component" value="Chromosome"/>
</dbReference>
<evidence type="ECO:0000256" key="4">
    <source>
        <dbReference type="ARBA" id="ARBA00023136"/>
    </source>
</evidence>
<comment type="subcellular location">
    <subcellularLocation>
        <location evidence="1">Membrane</location>
        <topology evidence="1">Multi-pass membrane protein</topology>
    </subcellularLocation>
</comment>
<evidence type="ECO:0000256" key="1">
    <source>
        <dbReference type="ARBA" id="ARBA00004141"/>
    </source>
</evidence>
<organism evidence="5 6">
    <name type="scientific">Glutamicibacter mishrai</name>
    <dbReference type="NCBI Taxonomy" id="1775880"/>
    <lineage>
        <taxon>Bacteria</taxon>
        <taxon>Bacillati</taxon>
        <taxon>Actinomycetota</taxon>
        <taxon>Actinomycetes</taxon>
        <taxon>Micrococcales</taxon>
        <taxon>Micrococcaceae</taxon>
        <taxon>Glutamicibacter</taxon>
    </lineage>
</organism>
<keyword evidence="6" id="KW-1185">Reference proteome</keyword>
<keyword evidence="4" id="KW-0472">Membrane</keyword>
<dbReference type="Pfam" id="PF01040">
    <property type="entry name" value="UbiA"/>
    <property type="match status" value="1"/>
</dbReference>
<dbReference type="RefSeq" id="WP_172512512.1">
    <property type="nucleotide sequence ID" value="NZ_CP032549.1"/>
</dbReference>
<reference evidence="5 6" key="1">
    <citation type="submission" date="2018-09" db="EMBL/GenBank/DDBJ databases">
        <title>Glutamicibacter mishrai S5-52T (LMG 29155T = KCTC 39846T).</title>
        <authorList>
            <person name="Das S.K."/>
        </authorList>
    </citation>
    <scope>NUCLEOTIDE SEQUENCE [LARGE SCALE GENOMIC DNA]</scope>
    <source>
        <strain evidence="5 6">S5-52</strain>
    </source>
</reference>
<dbReference type="InterPro" id="IPR044878">
    <property type="entry name" value="UbiA_sf"/>
</dbReference>
<gene>
    <name evidence="5" type="ORF">D3791_13460</name>
</gene>
<evidence type="ECO:0000313" key="5">
    <source>
        <dbReference type="EMBL" id="QIV88024.1"/>
    </source>
</evidence>
<dbReference type="EMBL" id="CP032549">
    <property type="protein sequence ID" value="QIV88024.1"/>
    <property type="molecule type" value="Genomic_DNA"/>
</dbReference>
<dbReference type="PANTHER" id="PTHR42723:SF1">
    <property type="entry name" value="CHLOROPHYLL SYNTHASE, CHLOROPLASTIC"/>
    <property type="match status" value="1"/>
</dbReference>
<proteinExistence type="predicted"/>
<dbReference type="Gene3D" id="1.10.357.140">
    <property type="entry name" value="UbiA prenyltransferase"/>
    <property type="match status" value="1"/>
</dbReference>
<evidence type="ECO:0000256" key="2">
    <source>
        <dbReference type="ARBA" id="ARBA00022692"/>
    </source>
</evidence>
<evidence type="ECO:0000256" key="3">
    <source>
        <dbReference type="ARBA" id="ARBA00022989"/>
    </source>
</evidence>
<dbReference type="GO" id="GO:0016020">
    <property type="term" value="C:membrane"/>
    <property type="evidence" value="ECO:0007669"/>
    <property type="project" value="UniProtKB-SubCell"/>
</dbReference>
<dbReference type="AlphaFoldDB" id="A0A6H0SL25"/>
<keyword evidence="5" id="KW-0808">Transferase</keyword>
<accession>A0A6H0SL25</accession>